<dbReference type="RefSeq" id="WP_092219213.1">
    <property type="nucleotide sequence ID" value="NZ_FNJI01000002.1"/>
</dbReference>
<sequence length="151" mass="17376">MLGAIKKLFVNKTAKTPPAIEDPQIPFCVLLLEAAHVDGECSDLEKEHMIATLVKECGITRSEIDDFLDKSDTERRESVDLFRFTRYLNNTMTKEQRIEMMEAVWRIILIDGHLEQHEDHFAHKLANLLRLTHSELIGAKLSARKQLANQH</sequence>
<dbReference type="Proteomes" id="UP000199073">
    <property type="component" value="Unassembled WGS sequence"/>
</dbReference>
<dbReference type="Gene3D" id="1.10.3680.10">
    <property type="entry name" value="TerB-like"/>
    <property type="match status" value="1"/>
</dbReference>
<feature type="domain" description="Co-chaperone DjlA N-terminal" evidence="1">
    <location>
        <begin position="28"/>
        <end position="140"/>
    </location>
</feature>
<name>A0A1H0JZE2_9BACT</name>
<dbReference type="CDD" id="cd07313">
    <property type="entry name" value="terB_like_2"/>
    <property type="match status" value="1"/>
</dbReference>
<dbReference type="AlphaFoldDB" id="A0A1H0JZE2"/>
<protein>
    <submittedName>
        <fullName evidence="2">Uncharacterized conserved protein, tellurite resistance protein B (TerB) family</fullName>
    </submittedName>
</protein>
<organism evidence="2 3">
    <name type="scientific">Desulforhopalus singaporensis</name>
    <dbReference type="NCBI Taxonomy" id="91360"/>
    <lineage>
        <taxon>Bacteria</taxon>
        <taxon>Pseudomonadati</taxon>
        <taxon>Thermodesulfobacteriota</taxon>
        <taxon>Desulfobulbia</taxon>
        <taxon>Desulfobulbales</taxon>
        <taxon>Desulfocapsaceae</taxon>
        <taxon>Desulforhopalus</taxon>
    </lineage>
</organism>
<dbReference type="InterPro" id="IPR029024">
    <property type="entry name" value="TerB-like"/>
</dbReference>
<reference evidence="2 3" key="1">
    <citation type="submission" date="2016-10" db="EMBL/GenBank/DDBJ databases">
        <authorList>
            <person name="de Groot N.N."/>
        </authorList>
    </citation>
    <scope>NUCLEOTIDE SEQUENCE [LARGE SCALE GENOMIC DNA]</scope>
    <source>
        <strain evidence="2 3">DSM 12130</strain>
    </source>
</reference>
<dbReference type="SUPFAM" id="SSF158682">
    <property type="entry name" value="TerB-like"/>
    <property type="match status" value="1"/>
</dbReference>
<evidence type="ECO:0000259" key="1">
    <source>
        <dbReference type="Pfam" id="PF05099"/>
    </source>
</evidence>
<evidence type="ECO:0000313" key="3">
    <source>
        <dbReference type="Proteomes" id="UP000199073"/>
    </source>
</evidence>
<evidence type="ECO:0000313" key="2">
    <source>
        <dbReference type="EMBL" id="SDO49024.1"/>
    </source>
</evidence>
<dbReference type="Pfam" id="PF05099">
    <property type="entry name" value="TerB"/>
    <property type="match status" value="1"/>
</dbReference>
<gene>
    <name evidence="2" type="ORF">SAMN05660330_00383</name>
</gene>
<dbReference type="InterPro" id="IPR007791">
    <property type="entry name" value="DjlA_N"/>
</dbReference>
<keyword evidence="3" id="KW-1185">Reference proteome</keyword>
<dbReference type="OrthoDB" id="5402150at2"/>
<dbReference type="EMBL" id="FNJI01000002">
    <property type="protein sequence ID" value="SDO49024.1"/>
    <property type="molecule type" value="Genomic_DNA"/>
</dbReference>
<accession>A0A1H0JZE2</accession>
<proteinExistence type="predicted"/>
<dbReference type="STRING" id="91360.SAMN05660330_00383"/>